<dbReference type="InterPro" id="IPR008910">
    <property type="entry name" value="MSC_TM_helix"/>
</dbReference>
<dbReference type="Proteomes" id="UP000325030">
    <property type="component" value="Chromosome"/>
</dbReference>
<reference evidence="3 4" key="2">
    <citation type="journal article" date="2020" name="Int. J. Syst. Evol. Microbiol.">
        <title>Sulfuracidifex tepidarius gen. nov., sp. nov. and transfer of Sulfolobus metallicus Huber and Stetter 1992 to the genus Sulfuracidifex as Sulfuracidifex metallicus comb. nov.</title>
        <authorList>
            <person name="Itoh T."/>
            <person name="Miura T."/>
            <person name="Sakai H.D."/>
            <person name="Kato S."/>
            <person name="Ohkuma M."/>
            <person name="Takashina T."/>
        </authorList>
    </citation>
    <scope>NUCLEOTIDE SEQUENCE</scope>
    <source>
        <strain evidence="2 4">IC-006</strain>
        <strain evidence="3">IC-007</strain>
    </source>
</reference>
<organism evidence="3 5">
    <name type="scientific">Sulfuracidifex tepidarius</name>
    <dbReference type="NCBI Taxonomy" id="1294262"/>
    <lineage>
        <taxon>Archaea</taxon>
        <taxon>Thermoproteota</taxon>
        <taxon>Thermoprotei</taxon>
        <taxon>Sulfolobales</taxon>
        <taxon>Sulfolobaceae</taxon>
        <taxon>Sulfuracidifex</taxon>
    </lineage>
</organism>
<proteinExistence type="predicted"/>
<sequence length="268" mass="28861">MFYTSISSALNGLATSIINAIPSIIEFIIIILIGYIVANIVAYSIKVFLGRLPQQTHITMSIDLVAGAVKALIIIIALSIGLQVLNLAAASFYVQYIADYLPKLAGAILLLTLGITLVNILIDYIKGQVGNVSDEFTGAIFNILRFGFYGIIITLALILAIFSVIPGVNPYIFYSLIIGSIIIYAGFTIIDKVLQGLPTSQEFAFLPIYGKFILYIAVLLIGIAIIVQPFANVTGIINTIAWGIAIAFAIALIPIVAFVTKKFLAEIK</sequence>
<accession>A0A510E064</accession>
<accession>A0A510DRB7</accession>
<evidence type="ECO:0000313" key="5">
    <source>
        <dbReference type="Proteomes" id="UP000325030"/>
    </source>
</evidence>
<dbReference type="KEGG" id="step:IC006_0003"/>
<keyword evidence="1" id="KW-0472">Membrane</keyword>
<dbReference type="GeneID" id="41716529"/>
<keyword evidence="4" id="KW-1185">Reference proteome</keyword>
<feature type="transmembrane region" description="Helical" evidence="1">
    <location>
        <begin position="212"/>
        <end position="230"/>
    </location>
</feature>
<evidence type="ECO:0000313" key="2">
    <source>
        <dbReference type="EMBL" id="BBG22719.1"/>
    </source>
</evidence>
<feature type="transmembrane region" description="Helical" evidence="1">
    <location>
        <begin position="171"/>
        <end position="191"/>
    </location>
</feature>
<dbReference type="STRING" id="1294262.GCA_001316085_00790"/>
<name>A0A510E064_9CREN</name>
<dbReference type="AlphaFoldDB" id="A0A510E064"/>
<feature type="transmembrane region" description="Helical" evidence="1">
    <location>
        <begin position="104"/>
        <end position="125"/>
    </location>
</feature>
<evidence type="ECO:0000313" key="4">
    <source>
        <dbReference type="Proteomes" id="UP000322983"/>
    </source>
</evidence>
<protein>
    <submittedName>
        <fullName evidence="3">Uncharacterized protein</fullName>
    </submittedName>
</protein>
<feature type="transmembrane region" description="Helical" evidence="1">
    <location>
        <begin position="20"/>
        <end position="43"/>
    </location>
</feature>
<dbReference type="OrthoDB" id="37156at2157"/>
<evidence type="ECO:0000256" key="1">
    <source>
        <dbReference type="SAM" id="Phobius"/>
    </source>
</evidence>
<gene>
    <name evidence="2" type="ORF">IC006_0003</name>
    <name evidence="3" type="ORF">IC007_0003</name>
</gene>
<keyword evidence="1" id="KW-1133">Transmembrane helix</keyword>
<evidence type="ECO:0000313" key="3">
    <source>
        <dbReference type="EMBL" id="BBG25498.1"/>
    </source>
</evidence>
<dbReference type="EMBL" id="AP018930">
    <property type="protein sequence ID" value="BBG25498.1"/>
    <property type="molecule type" value="Genomic_DNA"/>
</dbReference>
<feature type="transmembrane region" description="Helical" evidence="1">
    <location>
        <begin position="64"/>
        <end position="84"/>
    </location>
</feature>
<feature type="transmembrane region" description="Helical" evidence="1">
    <location>
        <begin position="146"/>
        <end position="165"/>
    </location>
</feature>
<reference evidence="5" key="1">
    <citation type="submission" date="2018-09" db="EMBL/GenBank/DDBJ databases">
        <title>Complete Genome Sequencing of Sulfolobus sp. JCM 16834.</title>
        <authorList>
            <person name="Kato S."/>
            <person name="Itoh T."/>
            <person name="Ohkuma M."/>
        </authorList>
    </citation>
    <scope>NUCLEOTIDE SEQUENCE [LARGE SCALE GENOMIC DNA]</scope>
    <source>
        <strain evidence="5">IC-007</strain>
    </source>
</reference>
<feature type="transmembrane region" description="Helical" evidence="1">
    <location>
        <begin position="236"/>
        <end position="259"/>
    </location>
</feature>
<dbReference type="RefSeq" id="WP_054845317.1">
    <property type="nucleotide sequence ID" value="NZ_AP018929.1"/>
</dbReference>
<dbReference type="EMBL" id="AP018929">
    <property type="protein sequence ID" value="BBG22719.1"/>
    <property type="molecule type" value="Genomic_DNA"/>
</dbReference>
<dbReference type="Proteomes" id="UP000322983">
    <property type="component" value="Chromosome"/>
</dbReference>
<dbReference type="Pfam" id="PF05552">
    <property type="entry name" value="MS_channel_1st_1"/>
    <property type="match status" value="1"/>
</dbReference>
<keyword evidence="1" id="KW-0812">Transmembrane</keyword>